<dbReference type="PANTHER" id="PTHR33116:SF86">
    <property type="entry name" value="REVERSE TRANSCRIPTASE DOMAIN-CONTAINING PROTEIN"/>
    <property type="match status" value="1"/>
</dbReference>
<reference evidence="2" key="2">
    <citation type="submission" date="2021-03" db="UniProtKB">
        <authorList>
            <consortium name="EnsemblPlants"/>
        </authorList>
    </citation>
    <scope>IDENTIFICATION</scope>
</reference>
<dbReference type="Gramene" id="evm.model.04.935">
    <property type="protein sequence ID" value="cds.evm.model.04.935"/>
    <property type="gene ID" value="evm.TU.04.935"/>
</dbReference>
<evidence type="ECO:0000259" key="1">
    <source>
        <dbReference type="PROSITE" id="PS50878"/>
    </source>
</evidence>
<dbReference type="EMBL" id="UZAU01000371">
    <property type="status" value="NOT_ANNOTATED_CDS"/>
    <property type="molecule type" value="Genomic_DNA"/>
</dbReference>
<dbReference type="PANTHER" id="PTHR33116">
    <property type="entry name" value="REVERSE TRANSCRIPTASE ZINC-BINDING DOMAIN-CONTAINING PROTEIN-RELATED-RELATED"/>
    <property type="match status" value="1"/>
</dbReference>
<reference evidence="2" key="1">
    <citation type="submission" date="2018-11" db="EMBL/GenBank/DDBJ databases">
        <authorList>
            <person name="Grassa J C."/>
        </authorList>
    </citation>
    <scope>NUCLEOTIDE SEQUENCE [LARGE SCALE GENOMIC DNA]</scope>
</reference>
<keyword evidence="3" id="KW-1185">Reference proteome</keyword>
<dbReference type="Proteomes" id="UP000596661">
    <property type="component" value="Chromosome 4"/>
</dbReference>
<evidence type="ECO:0000313" key="3">
    <source>
        <dbReference type="Proteomes" id="UP000596661"/>
    </source>
</evidence>
<dbReference type="EnsemblPlants" id="evm.model.04.935">
    <property type="protein sequence ID" value="cds.evm.model.04.935"/>
    <property type="gene ID" value="evm.TU.04.935"/>
</dbReference>
<name>A0A803PJA0_CANSA</name>
<feature type="domain" description="Reverse transcriptase" evidence="1">
    <location>
        <begin position="1"/>
        <end position="176"/>
    </location>
</feature>
<dbReference type="SUPFAM" id="SSF56672">
    <property type="entry name" value="DNA/RNA polymerases"/>
    <property type="match status" value="1"/>
</dbReference>
<dbReference type="InterPro" id="IPR000477">
    <property type="entry name" value="RT_dom"/>
</dbReference>
<accession>A0A803PJA0</accession>
<proteinExistence type="predicted"/>
<evidence type="ECO:0000313" key="2">
    <source>
        <dbReference type="EnsemblPlants" id="cds.evm.model.04.935"/>
    </source>
</evidence>
<dbReference type="OMA" id="MHCISST"/>
<dbReference type="InterPro" id="IPR043502">
    <property type="entry name" value="DNA/RNA_pol_sf"/>
</dbReference>
<organism evidence="2 3">
    <name type="scientific">Cannabis sativa</name>
    <name type="common">Hemp</name>
    <name type="synonym">Marijuana</name>
    <dbReference type="NCBI Taxonomy" id="3483"/>
    <lineage>
        <taxon>Eukaryota</taxon>
        <taxon>Viridiplantae</taxon>
        <taxon>Streptophyta</taxon>
        <taxon>Embryophyta</taxon>
        <taxon>Tracheophyta</taxon>
        <taxon>Spermatophyta</taxon>
        <taxon>Magnoliopsida</taxon>
        <taxon>eudicotyledons</taxon>
        <taxon>Gunneridae</taxon>
        <taxon>Pentapetalae</taxon>
        <taxon>rosids</taxon>
        <taxon>fabids</taxon>
        <taxon>Rosales</taxon>
        <taxon>Cannabaceae</taxon>
        <taxon>Cannabis</taxon>
    </lineage>
</organism>
<protein>
    <recommendedName>
        <fullName evidence="1">Reverse transcriptase domain-containing protein</fullName>
    </recommendedName>
</protein>
<sequence>MSYDAIKLDMSKAFDKVEWNLVERVLLKMGFGQGLVELIMHCISSTSYSFLINGHVTGKLYPKRGIREGDPVSPYFFLVCSEAFSRLFQFHEQQGMLTGLGVNRQAPKVSHLLFADDSLLFCHTDARSLAAIKHTLDLYSRASGQLINYDKSVMSFSPNTSTTDQNAFNLLLGMPIQSCHEQYLGLPSYTDHNKSEAFNEIKSRIWKLLTVWQEKLFSIGGKEILLKDVVQSIPTYAMSCFKLPSSFCSSI</sequence>
<dbReference type="AlphaFoldDB" id="A0A803PJA0"/>
<dbReference type="PROSITE" id="PS50878">
    <property type="entry name" value="RT_POL"/>
    <property type="match status" value="1"/>
</dbReference>
<dbReference type="Pfam" id="PF00078">
    <property type="entry name" value="RVT_1"/>
    <property type="match status" value="1"/>
</dbReference>